<comment type="similarity">
    <text evidence="1 6">Belongs to the type-B carboxylesterase/lipase family.</text>
</comment>
<name>A0AAV8ZHI1_9CUCU</name>
<dbReference type="SUPFAM" id="SSF53474">
    <property type="entry name" value="alpha/beta-Hydrolases"/>
    <property type="match status" value="1"/>
</dbReference>
<keyword evidence="2" id="KW-0719">Serine esterase</keyword>
<gene>
    <name evidence="8" type="ORF">NQ318_018679</name>
</gene>
<feature type="chain" id="PRO_5043093764" description="Carboxylic ester hydrolase" evidence="6">
    <location>
        <begin position="20"/>
        <end position="554"/>
    </location>
</feature>
<dbReference type="PROSITE" id="PS00122">
    <property type="entry name" value="CARBOXYLESTERASE_B_1"/>
    <property type="match status" value="1"/>
</dbReference>
<keyword evidence="4" id="KW-1015">Disulfide bond</keyword>
<dbReference type="PANTHER" id="PTHR43142">
    <property type="entry name" value="CARBOXYLIC ESTER HYDROLASE"/>
    <property type="match status" value="1"/>
</dbReference>
<organism evidence="8 9">
    <name type="scientific">Aromia moschata</name>
    <dbReference type="NCBI Taxonomy" id="1265417"/>
    <lineage>
        <taxon>Eukaryota</taxon>
        <taxon>Metazoa</taxon>
        <taxon>Ecdysozoa</taxon>
        <taxon>Arthropoda</taxon>
        <taxon>Hexapoda</taxon>
        <taxon>Insecta</taxon>
        <taxon>Pterygota</taxon>
        <taxon>Neoptera</taxon>
        <taxon>Endopterygota</taxon>
        <taxon>Coleoptera</taxon>
        <taxon>Polyphaga</taxon>
        <taxon>Cucujiformia</taxon>
        <taxon>Chrysomeloidea</taxon>
        <taxon>Cerambycidae</taxon>
        <taxon>Cerambycinae</taxon>
        <taxon>Callichromatini</taxon>
        <taxon>Aromia</taxon>
    </lineage>
</organism>
<dbReference type="Gene3D" id="3.40.50.1820">
    <property type="entry name" value="alpha/beta hydrolase"/>
    <property type="match status" value="1"/>
</dbReference>
<dbReference type="GO" id="GO:0052689">
    <property type="term" value="F:carboxylic ester hydrolase activity"/>
    <property type="evidence" value="ECO:0007669"/>
    <property type="project" value="UniProtKB-KW"/>
</dbReference>
<protein>
    <recommendedName>
        <fullName evidence="6">Carboxylic ester hydrolase</fullName>
        <ecNumber evidence="6">3.1.1.-</ecNumber>
    </recommendedName>
</protein>
<dbReference type="EC" id="3.1.1.-" evidence="6"/>
<evidence type="ECO:0000256" key="3">
    <source>
        <dbReference type="ARBA" id="ARBA00022801"/>
    </source>
</evidence>
<accession>A0AAV8ZHI1</accession>
<dbReference type="PANTHER" id="PTHR43142:SF1">
    <property type="entry name" value="CARBOXYLIC ESTER HYDROLASE"/>
    <property type="match status" value="1"/>
</dbReference>
<evidence type="ECO:0000256" key="1">
    <source>
        <dbReference type="ARBA" id="ARBA00005964"/>
    </source>
</evidence>
<keyword evidence="6" id="KW-0732">Signal</keyword>
<dbReference type="Pfam" id="PF00135">
    <property type="entry name" value="COesterase"/>
    <property type="match status" value="1"/>
</dbReference>
<evidence type="ECO:0000256" key="6">
    <source>
        <dbReference type="RuleBase" id="RU361235"/>
    </source>
</evidence>
<evidence type="ECO:0000313" key="9">
    <source>
        <dbReference type="Proteomes" id="UP001162162"/>
    </source>
</evidence>
<keyword evidence="9" id="KW-1185">Reference proteome</keyword>
<comment type="caution">
    <text evidence="8">The sequence shown here is derived from an EMBL/GenBank/DDBJ whole genome shotgun (WGS) entry which is preliminary data.</text>
</comment>
<dbReference type="EMBL" id="JAPWTK010000001">
    <property type="protein sequence ID" value="KAJ8963213.1"/>
    <property type="molecule type" value="Genomic_DNA"/>
</dbReference>
<sequence length="554" mass="62094">MFAHALLCALFSGSMLVNCDVIAELPQGTVQGTYKTSYGGKNYSAFEGIPYAKPPVDKLRFEEPQPAEKWNGVLVADKSYVCTSFIPFPMVRGVMGTEDCLYVYVYVPRMKISKEENLDVVVHIHGGAFMLGAPMYMADPTFIMDQNVVYVSFNYRLGVLGFLSTEDDVVPGNNGLKDQSLALKWIKDNIKYFGGNPNSITLTGLSAGAASVHYHYLSPWSKGLFHRGFSQSGTSLQHWALVEEPLLKAQTVARNLSCTIESTRPMVDCLKKIDAEDLVMGILPLFVFIDSVPFTTFGPVVEKGSNPFPARPALQIAQGGKVQDVPWVVSNVKDEGLMPAGLFMMMKKLEELNRRWDEIMPYALDINSTVDDNDKKDVITKVRKYYFKEESLSPDNLDSLAELFSDRGFLVDAEKAIRAHSKAVKSPVYYYLFNYVLQIPAMFKGTKKGVAHSDDGRILFKIFGTPSKLPKDDEKNDETSDWIYNFLCIFKVSRDIVSKPKMNGVEWKPVDPASEEIDYLNILSPDDISMGKIKELAHNSFWNSLPIKENDKIL</sequence>
<feature type="domain" description="Carboxylesterase type B" evidence="7">
    <location>
        <begin position="22"/>
        <end position="526"/>
    </location>
</feature>
<feature type="signal peptide" evidence="6">
    <location>
        <begin position="1"/>
        <end position="19"/>
    </location>
</feature>
<dbReference type="InterPro" id="IPR019826">
    <property type="entry name" value="Carboxylesterase_B_AS"/>
</dbReference>
<proteinExistence type="inferred from homology"/>
<dbReference type="AlphaFoldDB" id="A0AAV8ZHI1"/>
<dbReference type="Proteomes" id="UP001162162">
    <property type="component" value="Unassembled WGS sequence"/>
</dbReference>
<evidence type="ECO:0000256" key="2">
    <source>
        <dbReference type="ARBA" id="ARBA00022487"/>
    </source>
</evidence>
<keyword evidence="5" id="KW-0325">Glycoprotein</keyword>
<keyword evidence="3 6" id="KW-0378">Hydrolase</keyword>
<evidence type="ECO:0000313" key="8">
    <source>
        <dbReference type="EMBL" id="KAJ8963213.1"/>
    </source>
</evidence>
<evidence type="ECO:0000259" key="7">
    <source>
        <dbReference type="Pfam" id="PF00135"/>
    </source>
</evidence>
<dbReference type="InterPro" id="IPR002018">
    <property type="entry name" value="CarbesteraseB"/>
</dbReference>
<reference evidence="8" key="1">
    <citation type="journal article" date="2023" name="Insect Mol. Biol.">
        <title>Genome sequencing provides insights into the evolution of gene families encoding plant cell wall-degrading enzymes in longhorned beetles.</title>
        <authorList>
            <person name="Shin N.R."/>
            <person name="Okamura Y."/>
            <person name="Kirsch R."/>
            <person name="Pauchet Y."/>
        </authorList>
    </citation>
    <scope>NUCLEOTIDE SEQUENCE</scope>
    <source>
        <strain evidence="8">AMC_N1</strain>
    </source>
</reference>
<evidence type="ECO:0000256" key="5">
    <source>
        <dbReference type="ARBA" id="ARBA00023180"/>
    </source>
</evidence>
<dbReference type="InterPro" id="IPR029058">
    <property type="entry name" value="AB_hydrolase_fold"/>
</dbReference>
<evidence type="ECO:0000256" key="4">
    <source>
        <dbReference type="ARBA" id="ARBA00023157"/>
    </source>
</evidence>